<dbReference type="EMBL" id="JACIER010000019">
    <property type="protein sequence ID" value="MBB4045861.1"/>
    <property type="molecule type" value="Genomic_DNA"/>
</dbReference>
<dbReference type="Pfam" id="PF00582">
    <property type="entry name" value="Usp"/>
    <property type="match status" value="2"/>
</dbReference>
<dbReference type="InterPro" id="IPR006016">
    <property type="entry name" value="UspA"/>
</dbReference>
<dbReference type="Gene3D" id="3.40.50.620">
    <property type="entry name" value="HUPs"/>
    <property type="match status" value="2"/>
</dbReference>
<keyword evidence="4" id="KW-1185">Reference proteome</keyword>
<reference evidence="3" key="1">
    <citation type="submission" date="2020-08" db="EMBL/GenBank/DDBJ databases">
        <title>Genomic Encyclopedia of Type Strains, Phase IV (KMG-IV): sequencing the most valuable type-strain genomes for metagenomic binning, comparative biology and taxonomic classification.</title>
        <authorList>
            <person name="Goeker M."/>
        </authorList>
    </citation>
    <scope>NUCLEOTIDE SEQUENCE [LARGE SCALE GENOMIC DNA]</scope>
    <source>
        <strain evidence="3">DSM 105720</strain>
    </source>
</reference>
<dbReference type="AlphaFoldDB" id="A0A840D4B9"/>
<dbReference type="Proteomes" id="UP000560658">
    <property type="component" value="Unassembled WGS sequence"/>
</dbReference>
<comment type="caution">
    <text evidence="3">The sequence shown here is derived from an EMBL/GenBank/DDBJ whole genome shotgun (WGS) entry which is preliminary data.</text>
</comment>
<proteinExistence type="inferred from homology"/>
<dbReference type="InterPro" id="IPR014729">
    <property type="entry name" value="Rossmann-like_a/b/a_fold"/>
</dbReference>
<name>A0A840D4B9_9BACE</name>
<evidence type="ECO:0000259" key="2">
    <source>
        <dbReference type="Pfam" id="PF00582"/>
    </source>
</evidence>
<feature type="domain" description="UspA" evidence="2">
    <location>
        <begin position="268"/>
        <end position="370"/>
    </location>
</feature>
<evidence type="ECO:0000256" key="1">
    <source>
        <dbReference type="ARBA" id="ARBA00008791"/>
    </source>
</evidence>
<dbReference type="PANTHER" id="PTHR46268:SF6">
    <property type="entry name" value="UNIVERSAL STRESS PROTEIN UP12"/>
    <property type="match status" value="1"/>
</dbReference>
<dbReference type="PRINTS" id="PR01438">
    <property type="entry name" value="UNVRSLSTRESS"/>
</dbReference>
<gene>
    <name evidence="3" type="ORF">GGR06_003684</name>
</gene>
<dbReference type="CDD" id="cd00293">
    <property type="entry name" value="USP-like"/>
    <property type="match status" value="2"/>
</dbReference>
<organism evidence="3 4">
    <name type="scientific">Bacteroides reticulotermitis</name>
    <dbReference type="NCBI Taxonomy" id="1133319"/>
    <lineage>
        <taxon>Bacteria</taxon>
        <taxon>Pseudomonadati</taxon>
        <taxon>Bacteroidota</taxon>
        <taxon>Bacteroidia</taxon>
        <taxon>Bacteroidales</taxon>
        <taxon>Bacteroidaceae</taxon>
        <taxon>Bacteroides</taxon>
    </lineage>
</organism>
<sequence length="371" mass="42599">MNEQLLTLATHTKAKARILKDILEKEGVSAYLEKVDDNDSAVENFYIKVKAADLTRAMAVIEANQLFSYSDQDTYKIDDGRRRILVAVDFSSYSIKACQVAFNIAQKTNAKVKILHVYNNIYFPSHIPFADNLKESPEEGLLNTTRKQMLSLCWDIDQKITDKEWPSVNYSYSIREGIVEEEIDNFVLEYKPFLLILGTKGSHANQNNFIGDVTADVIEMTNVPVLAVPEGIRVEDILKVKHIAILTNLQSREMTHFHKLVTILSLYSDIKITLVHIINPDRKKKREVWSEQELAQMKTRFIEKYKHFNIDYELIDSPDTTAALASFIEEKDVTVICLNTRRRNLFGRIFVPSVSRKLLERLNTALLVLRG</sequence>
<accession>A0A840D4B9</accession>
<dbReference type="InterPro" id="IPR006015">
    <property type="entry name" value="Universal_stress_UspA"/>
</dbReference>
<evidence type="ECO:0000313" key="4">
    <source>
        <dbReference type="Proteomes" id="UP000560658"/>
    </source>
</evidence>
<protein>
    <submittedName>
        <fullName evidence="3">Nucleotide-binding universal stress UspA family protein</fullName>
    </submittedName>
</protein>
<evidence type="ECO:0000313" key="3">
    <source>
        <dbReference type="EMBL" id="MBB4045861.1"/>
    </source>
</evidence>
<dbReference type="SUPFAM" id="SSF52402">
    <property type="entry name" value="Adenine nucleotide alpha hydrolases-like"/>
    <property type="match status" value="2"/>
</dbReference>
<comment type="similarity">
    <text evidence="1">Belongs to the universal stress protein A family.</text>
</comment>
<dbReference type="RefSeq" id="WP_044164442.1">
    <property type="nucleotide sequence ID" value="NZ_JACIER010000019.1"/>
</dbReference>
<feature type="domain" description="UspA" evidence="2">
    <location>
        <begin position="81"/>
        <end position="229"/>
    </location>
</feature>
<dbReference type="PANTHER" id="PTHR46268">
    <property type="entry name" value="STRESS RESPONSE PROTEIN NHAX"/>
    <property type="match status" value="1"/>
</dbReference>